<evidence type="ECO:0000256" key="4">
    <source>
        <dbReference type="ARBA" id="ARBA00022989"/>
    </source>
</evidence>
<feature type="transmembrane region" description="Helical" evidence="6">
    <location>
        <begin position="390"/>
        <end position="410"/>
    </location>
</feature>
<evidence type="ECO:0000313" key="7">
    <source>
        <dbReference type="EMBL" id="TWU59439.1"/>
    </source>
</evidence>
<dbReference type="OrthoDB" id="291846at2"/>
<organism evidence="7 8">
    <name type="scientific">Rubripirellula tenax</name>
    <dbReference type="NCBI Taxonomy" id="2528015"/>
    <lineage>
        <taxon>Bacteria</taxon>
        <taxon>Pseudomonadati</taxon>
        <taxon>Planctomycetota</taxon>
        <taxon>Planctomycetia</taxon>
        <taxon>Pirellulales</taxon>
        <taxon>Pirellulaceae</taxon>
        <taxon>Rubripirellula</taxon>
    </lineage>
</organism>
<dbReference type="InterPro" id="IPR050833">
    <property type="entry name" value="Poly_Biosynth_Transport"/>
</dbReference>
<feature type="transmembrane region" description="Helical" evidence="6">
    <location>
        <begin position="79"/>
        <end position="101"/>
    </location>
</feature>
<sequence length="448" mass="48104">MKLESTLTEPDTPTAPPPPACEDVAADLESGSGRASGTIKRKALQFASTVGFAFAIVGLQLGQGILLARLLGPVGRGEYAAAVLYAQMFLYVGLFGGLEVICRRAADDEHAGDRFQLRRAALWLGITTGTVTSLITIVLNLVALPGDKRYLIPIAILCSLSIVGQHAMLIMTAVDRGSGEFGKYNLRRLIAAAAFPLMLVIAAMTMPIDVMTTATLFVLASVISMAACLIGVPKPFRGESAPSVKTLVRESRPYGYSMLVTDLFERLDLFMVLWLAPLIEQGFYAAMVPAVYPLTVIPNTLGLFLFNAAANRDSRLVTRDIHRILGSSLAVQGASTIAFMVLIGPLVKLFYGNDFEPAIQFAMWLAPASAIKGVLQGLDSYLKGRGRPLAPIRARFLAIAVMVGSTWALFDTYGTLSIAMAALAGQVVCLIWLTSIVYSDVQHQDIEL</sequence>
<evidence type="ECO:0000313" key="8">
    <source>
        <dbReference type="Proteomes" id="UP000318288"/>
    </source>
</evidence>
<evidence type="ECO:0000256" key="3">
    <source>
        <dbReference type="ARBA" id="ARBA00022692"/>
    </source>
</evidence>
<feature type="transmembrane region" description="Helical" evidence="6">
    <location>
        <begin position="150"/>
        <end position="174"/>
    </location>
</feature>
<feature type="transmembrane region" description="Helical" evidence="6">
    <location>
        <begin position="214"/>
        <end position="233"/>
    </location>
</feature>
<dbReference type="EMBL" id="SJPW01000002">
    <property type="protein sequence ID" value="TWU59439.1"/>
    <property type="molecule type" value="Genomic_DNA"/>
</dbReference>
<dbReference type="GO" id="GO:0005886">
    <property type="term" value="C:plasma membrane"/>
    <property type="evidence" value="ECO:0007669"/>
    <property type="project" value="UniProtKB-SubCell"/>
</dbReference>
<gene>
    <name evidence="7" type="ORF">Poly51_22270</name>
</gene>
<evidence type="ECO:0000256" key="1">
    <source>
        <dbReference type="ARBA" id="ARBA00004651"/>
    </source>
</evidence>
<dbReference type="Pfam" id="PF01943">
    <property type="entry name" value="Polysacc_synt"/>
    <property type="match status" value="1"/>
</dbReference>
<feature type="transmembrane region" description="Helical" evidence="6">
    <location>
        <begin position="357"/>
        <end position="378"/>
    </location>
</feature>
<comment type="caution">
    <text evidence="7">The sequence shown here is derived from an EMBL/GenBank/DDBJ whole genome shotgun (WGS) entry which is preliminary data.</text>
</comment>
<dbReference type="Proteomes" id="UP000318288">
    <property type="component" value="Unassembled WGS sequence"/>
</dbReference>
<feature type="transmembrane region" description="Helical" evidence="6">
    <location>
        <begin position="416"/>
        <end position="438"/>
    </location>
</feature>
<evidence type="ECO:0000256" key="5">
    <source>
        <dbReference type="ARBA" id="ARBA00023136"/>
    </source>
</evidence>
<dbReference type="AlphaFoldDB" id="A0A5C6FIH0"/>
<dbReference type="RefSeq" id="WP_146457048.1">
    <property type="nucleotide sequence ID" value="NZ_SJPW01000002.1"/>
</dbReference>
<feature type="transmembrane region" description="Helical" evidence="6">
    <location>
        <begin position="282"/>
        <end position="308"/>
    </location>
</feature>
<keyword evidence="4 6" id="KW-1133">Transmembrane helix</keyword>
<accession>A0A5C6FIH0</accession>
<evidence type="ECO:0000256" key="2">
    <source>
        <dbReference type="ARBA" id="ARBA00022475"/>
    </source>
</evidence>
<reference evidence="7 8" key="1">
    <citation type="submission" date="2019-02" db="EMBL/GenBank/DDBJ databases">
        <title>Deep-cultivation of Planctomycetes and their phenomic and genomic characterization uncovers novel biology.</title>
        <authorList>
            <person name="Wiegand S."/>
            <person name="Jogler M."/>
            <person name="Boedeker C."/>
            <person name="Pinto D."/>
            <person name="Vollmers J."/>
            <person name="Rivas-Marin E."/>
            <person name="Kohn T."/>
            <person name="Peeters S.H."/>
            <person name="Heuer A."/>
            <person name="Rast P."/>
            <person name="Oberbeckmann S."/>
            <person name="Bunk B."/>
            <person name="Jeske O."/>
            <person name="Meyerdierks A."/>
            <person name="Storesund J.E."/>
            <person name="Kallscheuer N."/>
            <person name="Luecker S."/>
            <person name="Lage O.M."/>
            <person name="Pohl T."/>
            <person name="Merkel B.J."/>
            <person name="Hornburger P."/>
            <person name="Mueller R.-W."/>
            <person name="Bruemmer F."/>
            <person name="Labrenz M."/>
            <person name="Spormann A.M."/>
            <person name="Op Den Camp H."/>
            <person name="Overmann J."/>
            <person name="Amann R."/>
            <person name="Jetten M.S.M."/>
            <person name="Mascher T."/>
            <person name="Medema M.H."/>
            <person name="Devos D.P."/>
            <person name="Kaster A.-K."/>
            <person name="Ovreas L."/>
            <person name="Rohde M."/>
            <person name="Galperin M.Y."/>
            <person name="Jogler C."/>
        </authorList>
    </citation>
    <scope>NUCLEOTIDE SEQUENCE [LARGE SCALE GENOMIC DNA]</scope>
    <source>
        <strain evidence="7 8">Poly51</strain>
    </source>
</reference>
<feature type="transmembrane region" description="Helical" evidence="6">
    <location>
        <begin position="186"/>
        <end position="208"/>
    </location>
</feature>
<keyword evidence="3 6" id="KW-0812">Transmembrane</keyword>
<feature type="transmembrane region" description="Helical" evidence="6">
    <location>
        <begin position="329"/>
        <end position="351"/>
    </location>
</feature>
<protein>
    <submittedName>
        <fullName evidence="7">Polysaccharide biosynthesis protein</fullName>
    </submittedName>
</protein>
<keyword evidence="2" id="KW-1003">Cell membrane</keyword>
<proteinExistence type="predicted"/>
<feature type="transmembrane region" description="Helical" evidence="6">
    <location>
        <begin position="43"/>
        <end position="67"/>
    </location>
</feature>
<name>A0A5C6FIH0_9BACT</name>
<dbReference type="PANTHER" id="PTHR30250">
    <property type="entry name" value="PST FAMILY PREDICTED COLANIC ACID TRANSPORTER"/>
    <property type="match status" value="1"/>
</dbReference>
<feature type="transmembrane region" description="Helical" evidence="6">
    <location>
        <begin position="122"/>
        <end position="144"/>
    </location>
</feature>
<keyword evidence="5 6" id="KW-0472">Membrane</keyword>
<dbReference type="InterPro" id="IPR002797">
    <property type="entry name" value="Polysacc_synth"/>
</dbReference>
<evidence type="ECO:0000256" key="6">
    <source>
        <dbReference type="SAM" id="Phobius"/>
    </source>
</evidence>
<feature type="transmembrane region" description="Helical" evidence="6">
    <location>
        <begin position="254"/>
        <end position="276"/>
    </location>
</feature>
<dbReference type="PANTHER" id="PTHR30250:SF11">
    <property type="entry name" value="O-ANTIGEN TRANSPORTER-RELATED"/>
    <property type="match status" value="1"/>
</dbReference>
<keyword evidence="8" id="KW-1185">Reference proteome</keyword>
<comment type="subcellular location">
    <subcellularLocation>
        <location evidence="1">Cell membrane</location>
        <topology evidence="1">Multi-pass membrane protein</topology>
    </subcellularLocation>
</comment>